<protein>
    <submittedName>
        <fullName evidence="1">Uncharacterized protein</fullName>
    </submittedName>
</protein>
<dbReference type="EMBL" id="SNZR01000015">
    <property type="protein sequence ID" value="TDR88237.1"/>
    <property type="molecule type" value="Genomic_DNA"/>
</dbReference>
<organism evidence="1 2">
    <name type="scientific">Enterovirga rhinocerotis</name>
    <dbReference type="NCBI Taxonomy" id="1339210"/>
    <lineage>
        <taxon>Bacteria</taxon>
        <taxon>Pseudomonadati</taxon>
        <taxon>Pseudomonadota</taxon>
        <taxon>Alphaproteobacteria</taxon>
        <taxon>Hyphomicrobiales</taxon>
        <taxon>Methylobacteriaceae</taxon>
        <taxon>Enterovirga</taxon>
    </lineage>
</organism>
<evidence type="ECO:0000313" key="2">
    <source>
        <dbReference type="Proteomes" id="UP000295122"/>
    </source>
</evidence>
<name>A0A4R7BVK3_9HYPH</name>
<dbReference type="Proteomes" id="UP000295122">
    <property type="component" value="Unassembled WGS sequence"/>
</dbReference>
<dbReference type="RefSeq" id="WP_245513329.1">
    <property type="nucleotide sequence ID" value="NZ_SNZR01000015.1"/>
</dbReference>
<comment type="caution">
    <text evidence="1">The sequence shown here is derived from an EMBL/GenBank/DDBJ whole genome shotgun (WGS) entry which is preliminary data.</text>
</comment>
<accession>A0A4R7BVK3</accession>
<proteinExistence type="predicted"/>
<evidence type="ECO:0000313" key="1">
    <source>
        <dbReference type="EMBL" id="TDR88237.1"/>
    </source>
</evidence>
<sequence length="72" mass="8195">MATDNIVLEHLSAIRGDIAMIKDDMRGLKAEMTSIRQHIAAVMTLQEHDHTDIAMIKVRLDRIERRLELADG</sequence>
<reference evidence="1 2" key="1">
    <citation type="submission" date="2019-03" db="EMBL/GenBank/DDBJ databases">
        <title>Genomic Encyclopedia of Type Strains, Phase IV (KMG-IV): sequencing the most valuable type-strain genomes for metagenomic binning, comparative biology and taxonomic classification.</title>
        <authorList>
            <person name="Goeker M."/>
        </authorList>
    </citation>
    <scope>NUCLEOTIDE SEQUENCE [LARGE SCALE GENOMIC DNA]</scope>
    <source>
        <strain evidence="1 2">DSM 25903</strain>
    </source>
</reference>
<gene>
    <name evidence="1" type="ORF">EV668_4109</name>
</gene>
<dbReference type="AlphaFoldDB" id="A0A4R7BVK3"/>
<keyword evidence="2" id="KW-1185">Reference proteome</keyword>